<proteinExistence type="inferred from homology"/>
<organism evidence="13 14">
    <name type="scientific">Candidatus Bilamarchaeum dharawalense</name>
    <dbReference type="NCBI Taxonomy" id="2885759"/>
    <lineage>
        <taxon>Archaea</taxon>
        <taxon>Candidatus Micrarchaeota</taxon>
        <taxon>Candidatus Micrarchaeia</taxon>
        <taxon>Candidatus Anstonellales</taxon>
        <taxon>Candidatus Bilamarchaeaceae</taxon>
        <taxon>Candidatus Bilamarchaeum</taxon>
    </lineage>
</organism>
<dbReference type="GO" id="GO:0004017">
    <property type="term" value="F:AMP kinase activity"/>
    <property type="evidence" value="ECO:0007669"/>
    <property type="project" value="UniProtKB-UniRule"/>
</dbReference>
<dbReference type="Proteomes" id="UP000789941">
    <property type="component" value="Unassembled WGS sequence"/>
</dbReference>
<dbReference type="Pfam" id="PF13207">
    <property type="entry name" value="AAA_17"/>
    <property type="match status" value="1"/>
</dbReference>
<comment type="caution">
    <text evidence="13">The sequence shown here is derived from an EMBL/GenBank/DDBJ whole genome shotgun (WGS) entry which is preliminary data.</text>
</comment>
<evidence type="ECO:0000313" key="13">
    <source>
        <dbReference type="EMBL" id="VVC03671.1"/>
    </source>
</evidence>
<protein>
    <recommendedName>
        <fullName evidence="5 12">Adenylate kinase</fullName>
        <shortName evidence="12">AK</shortName>
        <ecNumber evidence="4 12">2.7.4.3</ecNumber>
    </recommendedName>
    <alternativeName>
        <fullName evidence="11 12">ATP-AMP transphosphorylase</fullName>
    </alternativeName>
</protein>
<keyword evidence="10 12" id="KW-0067">ATP-binding</keyword>
<evidence type="ECO:0000256" key="5">
    <source>
        <dbReference type="ARBA" id="ARBA00019926"/>
    </source>
</evidence>
<reference evidence="13 14" key="1">
    <citation type="submission" date="2019-08" db="EMBL/GenBank/DDBJ databases">
        <authorList>
            <person name="Vazquez-Campos X."/>
        </authorList>
    </citation>
    <scope>NUCLEOTIDE SEQUENCE [LARGE SCALE GENOMIC DNA]</scope>
    <source>
        <strain evidence="13">LFW-283_2</strain>
    </source>
</reference>
<evidence type="ECO:0000256" key="8">
    <source>
        <dbReference type="ARBA" id="ARBA00022741"/>
    </source>
</evidence>
<feature type="binding site" evidence="12">
    <location>
        <begin position="6"/>
        <end position="14"/>
    </location>
    <ligand>
        <name>ATP</name>
        <dbReference type="ChEBI" id="CHEBI:30616"/>
    </ligand>
</feature>
<dbReference type="EMBL" id="CABMJJ010000008">
    <property type="protein sequence ID" value="VVC03671.1"/>
    <property type="molecule type" value="Genomic_DNA"/>
</dbReference>
<evidence type="ECO:0000256" key="12">
    <source>
        <dbReference type="HAMAP-Rule" id="MF_00234"/>
    </source>
</evidence>
<dbReference type="GO" id="GO:0005524">
    <property type="term" value="F:ATP binding"/>
    <property type="evidence" value="ECO:0007669"/>
    <property type="project" value="UniProtKB-UniRule"/>
</dbReference>
<name>A0A5E4LQ44_9ARCH</name>
<dbReference type="InterPro" id="IPR023477">
    <property type="entry name" value="Adenylate_kinase_AdkA"/>
</dbReference>
<dbReference type="HAMAP" id="MF_00234">
    <property type="entry name" value="Adenylate_kinase_AdkA"/>
    <property type="match status" value="1"/>
</dbReference>
<keyword evidence="9 12" id="KW-0418">Kinase</keyword>
<comment type="subcellular location">
    <subcellularLocation>
        <location evidence="2 12">Cytoplasm</location>
    </subcellularLocation>
</comment>
<evidence type="ECO:0000256" key="2">
    <source>
        <dbReference type="ARBA" id="ARBA00004496"/>
    </source>
</evidence>
<keyword evidence="6 12" id="KW-0963">Cytoplasm</keyword>
<evidence type="ECO:0000256" key="3">
    <source>
        <dbReference type="ARBA" id="ARBA00007088"/>
    </source>
</evidence>
<dbReference type="GO" id="GO:0005737">
    <property type="term" value="C:cytoplasm"/>
    <property type="evidence" value="ECO:0007669"/>
    <property type="project" value="UniProtKB-SubCell"/>
</dbReference>
<evidence type="ECO:0000256" key="10">
    <source>
        <dbReference type="ARBA" id="ARBA00022840"/>
    </source>
</evidence>
<dbReference type="EC" id="2.7.4.3" evidence="4 12"/>
<dbReference type="Gene3D" id="3.40.50.300">
    <property type="entry name" value="P-loop containing nucleotide triphosphate hydrolases"/>
    <property type="match status" value="1"/>
</dbReference>
<comment type="catalytic activity">
    <reaction evidence="1 12">
        <text>AMP + ATP = 2 ADP</text>
        <dbReference type="Rhea" id="RHEA:12973"/>
        <dbReference type="ChEBI" id="CHEBI:30616"/>
        <dbReference type="ChEBI" id="CHEBI:456215"/>
        <dbReference type="ChEBI" id="CHEBI:456216"/>
        <dbReference type="EC" id="2.7.4.3"/>
    </reaction>
</comment>
<comment type="similarity">
    <text evidence="3 12">Belongs to the archaeal adenylate kinase family.</text>
</comment>
<dbReference type="InterPro" id="IPR027417">
    <property type="entry name" value="P-loop_NTPase"/>
</dbReference>
<evidence type="ECO:0000313" key="14">
    <source>
        <dbReference type="Proteomes" id="UP000789941"/>
    </source>
</evidence>
<dbReference type="SUPFAM" id="SSF52540">
    <property type="entry name" value="P-loop containing nucleoside triphosphate hydrolases"/>
    <property type="match status" value="1"/>
</dbReference>
<evidence type="ECO:0000256" key="11">
    <source>
        <dbReference type="ARBA" id="ARBA00033336"/>
    </source>
</evidence>
<dbReference type="AlphaFoldDB" id="A0A5E4LQ44"/>
<evidence type="ECO:0000256" key="7">
    <source>
        <dbReference type="ARBA" id="ARBA00022679"/>
    </source>
</evidence>
<evidence type="ECO:0000256" key="4">
    <source>
        <dbReference type="ARBA" id="ARBA00012955"/>
    </source>
</evidence>
<sequence length="176" mass="19718">MIIVMGLPGAGKSTVLKGLKTDYRILNYGDLMLEIEKEHFGVKDRDDMRKLPIEKQKKAQKMVYEKLAKEHGKVILDTHCSVSTPTGFFPGLPFDYLKLLKVDALVLVTADPKEVAERRATDPTRKRDDDDIFLHDSLNRGYLAAYSAFTGAPAVVIFNRQGKLEEAVAKLQAILI</sequence>
<dbReference type="NCBIfam" id="NF003122">
    <property type="entry name" value="PRK04040.1"/>
    <property type="match status" value="1"/>
</dbReference>
<keyword evidence="7 12" id="KW-0808">Transferase</keyword>
<evidence type="ECO:0000256" key="9">
    <source>
        <dbReference type="ARBA" id="ARBA00022777"/>
    </source>
</evidence>
<accession>A0A5E4LQ44</accession>
<gene>
    <name evidence="12 13" type="primary">adkA</name>
    <name evidence="13" type="ORF">LFW2832_00464</name>
</gene>
<evidence type="ECO:0000256" key="1">
    <source>
        <dbReference type="ARBA" id="ARBA00000582"/>
    </source>
</evidence>
<evidence type="ECO:0000256" key="6">
    <source>
        <dbReference type="ARBA" id="ARBA00022490"/>
    </source>
</evidence>
<keyword evidence="8 12" id="KW-0547">Nucleotide-binding</keyword>